<proteinExistence type="predicted"/>
<comment type="caution">
    <text evidence="1">The sequence shown here is derived from an EMBL/GenBank/DDBJ whole genome shotgun (WGS) entry which is preliminary data.</text>
</comment>
<reference evidence="1 2" key="1">
    <citation type="submission" date="2022-01" db="EMBL/GenBank/DDBJ databases">
        <authorList>
            <person name="Xiong W."/>
            <person name="Schranz E."/>
        </authorList>
    </citation>
    <scope>NUCLEOTIDE SEQUENCE [LARGE SCALE GENOMIC DNA]</scope>
</reference>
<dbReference type="Proteomes" id="UP001157418">
    <property type="component" value="Unassembled WGS sequence"/>
</dbReference>
<name>A0AAU9LSP4_9ASTR</name>
<organism evidence="1 2">
    <name type="scientific">Lactuca virosa</name>
    <dbReference type="NCBI Taxonomy" id="75947"/>
    <lineage>
        <taxon>Eukaryota</taxon>
        <taxon>Viridiplantae</taxon>
        <taxon>Streptophyta</taxon>
        <taxon>Embryophyta</taxon>
        <taxon>Tracheophyta</taxon>
        <taxon>Spermatophyta</taxon>
        <taxon>Magnoliopsida</taxon>
        <taxon>eudicotyledons</taxon>
        <taxon>Gunneridae</taxon>
        <taxon>Pentapetalae</taxon>
        <taxon>asterids</taxon>
        <taxon>campanulids</taxon>
        <taxon>Asterales</taxon>
        <taxon>Asteraceae</taxon>
        <taxon>Cichorioideae</taxon>
        <taxon>Cichorieae</taxon>
        <taxon>Lactucinae</taxon>
        <taxon>Lactuca</taxon>
    </lineage>
</organism>
<keyword evidence="2" id="KW-1185">Reference proteome</keyword>
<evidence type="ECO:0000313" key="1">
    <source>
        <dbReference type="EMBL" id="CAH1416945.1"/>
    </source>
</evidence>
<protein>
    <submittedName>
        <fullName evidence="1">Uncharacterized protein</fullName>
    </submittedName>
</protein>
<gene>
    <name evidence="1" type="ORF">LVIROSA_LOCUS4674</name>
</gene>
<dbReference type="AlphaFoldDB" id="A0AAU9LSP4"/>
<accession>A0AAU9LSP4</accession>
<dbReference type="EMBL" id="CAKMRJ010000002">
    <property type="protein sequence ID" value="CAH1416945.1"/>
    <property type="molecule type" value="Genomic_DNA"/>
</dbReference>
<sequence>MCEQGFDTWILEVRGAGLSMHGSHPKDIEQSAHAISNQMEAVAVSGAETVLSASQSSSTNTTESPIPLESEIPVELPTVWEESILVTKLTETFITLSDRVSGFLSEGLLELKQTSTVASQIQDLSQKLINIIEEGQRSVSPPLFDLQERLTTTMEDFQKQLDMIVKYDWDFDHYLEEDVPAAVR</sequence>
<evidence type="ECO:0000313" key="2">
    <source>
        <dbReference type="Proteomes" id="UP001157418"/>
    </source>
</evidence>
<dbReference type="SUPFAM" id="SSF47162">
    <property type="entry name" value="Apolipoprotein"/>
    <property type="match status" value="1"/>
</dbReference>